<proteinExistence type="predicted"/>
<sequence length="423" mass="47836">MASLNELNKTGDTDDELNKTEDSLDGNLTEDEGPVTQSDEGELNRTADSLDANLTEDDMLLPPSSNIPDVLLKKRSTDLSKTVSLEDLTQDTVSADDSQNFFHSGTMSETKQDNLSAINKTVSTINDGSVTITRPRNKSKLDSAMLMMSSGTHSTYDNSTKLLGLTKSTLNGIDDSSSTNEDDKVIGQLNDKYLPSITEELVAKISTIISNGNNDDTIKKLIELTKEISQRNYDKIAQGVDIEFNILETTLENYYKAFLQLKNQFIQKKSTNSSAEDQTKAHFNALLESVEYIKSQLNSGIISYNEQARILENSAAITINQNKDLWEQFYEIKEIEDQFVKYLDAYRKIRTHYKRLILSTESQKEKAREDQERNLTILKLNIRKIQKDVEEHQNILKNKQDHLKELDSILESYMEKIDGDSSV</sequence>
<evidence type="ECO:0000256" key="1">
    <source>
        <dbReference type="SAM" id="Coils"/>
    </source>
</evidence>
<name>A0A0K0E9B3_STRER</name>
<evidence type="ECO:0000313" key="3">
    <source>
        <dbReference type="Proteomes" id="UP000035681"/>
    </source>
</evidence>
<evidence type="ECO:0000313" key="4">
    <source>
        <dbReference type="WBParaSite" id="SSTP_0000609600.1"/>
    </source>
</evidence>
<protein>
    <submittedName>
        <fullName evidence="4">TACC_C domain-containing protein</fullName>
    </submittedName>
    <submittedName>
        <fullName evidence="5">Transforming acidic coiled-coil-containing protein C-terminal domain-containing protein</fullName>
    </submittedName>
</protein>
<keyword evidence="3" id="KW-1185">Reference proteome</keyword>
<keyword evidence="1" id="KW-0175">Coiled coil</keyword>
<feature type="compositionally biased region" description="Basic and acidic residues" evidence="2">
    <location>
        <begin position="9"/>
        <end position="22"/>
    </location>
</feature>
<accession>A0A0K0E9B3</accession>
<feature type="region of interest" description="Disordered" evidence="2">
    <location>
        <begin position="1"/>
        <end position="44"/>
    </location>
</feature>
<evidence type="ECO:0000256" key="2">
    <source>
        <dbReference type="SAM" id="MobiDB-lite"/>
    </source>
</evidence>
<evidence type="ECO:0000313" key="5">
    <source>
        <dbReference type="WBParaSite" id="TCONS_00001034.p1"/>
    </source>
</evidence>
<reference evidence="4" key="1">
    <citation type="submission" date="2015-08" db="UniProtKB">
        <authorList>
            <consortium name="WormBaseParasite"/>
        </authorList>
    </citation>
    <scope>IDENTIFICATION</scope>
</reference>
<organism evidence="4">
    <name type="scientific">Strongyloides stercoralis</name>
    <name type="common">Threadworm</name>
    <dbReference type="NCBI Taxonomy" id="6248"/>
    <lineage>
        <taxon>Eukaryota</taxon>
        <taxon>Metazoa</taxon>
        <taxon>Ecdysozoa</taxon>
        <taxon>Nematoda</taxon>
        <taxon>Chromadorea</taxon>
        <taxon>Rhabditida</taxon>
        <taxon>Tylenchina</taxon>
        <taxon>Panagrolaimomorpha</taxon>
        <taxon>Strongyloidoidea</taxon>
        <taxon>Strongyloididae</taxon>
        <taxon>Strongyloides</taxon>
    </lineage>
</organism>
<feature type="coiled-coil region" evidence="1">
    <location>
        <begin position="368"/>
        <end position="416"/>
    </location>
</feature>
<dbReference type="WBParaSite" id="SSTP_0000609600.1">
    <property type="protein sequence ID" value="SSTP_0000609600.1"/>
    <property type="gene ID" value="SSTP_0000609600"/>
</dbReference>
<dbReference type="WBParaSite" id="TCONS_00001034.p1">
    <property type="protein sequence ID" value="TCONS_00001034.p1"/>
    <property type="gene ID" value="XLOC_000977"/>
</dbReference>
<dbReference type="AlphaFoldDB" id="A0A0K0E9B3"/>
<dbReference type="Proteomes" id="UP000035681">
    <property type="component" value="Unplaced"/>
</dbReference>